<dbReference type="Gene3D" id="3.40.50.12780">
    <property type="entry name" value="N-terminal domain of ligase-like"/>
    <property type="match status" value="1"/>
</dbReference>
<organism evidence="2 3">
    <name type="scientific">Ideonella azotifigens</name>
    <dbReference type="NCBI Taxonomy" id="513160"/>
    <lineage>
        <taxon>Bacteria</taxon>
        <taxon>Pseudomonadati</taxon>
        <taxon>Pseudomonadota</taxon>
        <taxon>Betaproteobacteria</taxon>
        <taxon>Burkholderiales</taxon>
        <taxon>Sphaerotilaceae</taxon>
        <taxon>Ideonella</taxon>
    </lineage>
</organism>
<evidence type="ECO:0000313" key="3">
    <source>
        <dbReference type="Proteomes" id="UP001500279"/>
    </source>
</evidence>
<dbReference type="RefSeq" id="WP_231010175.1">
    <property type="nucleotide sequence ID" value="NZ_BAAAEW010000047.1"/>
</dbReference>
<evidence type="ECO:0000313" key="2">
    <source>
        <dbReference type="EMBL" id="GAA0768754.1"/>
    </source>
</evidence>
<dbReference type="InterPro" id="IPR000873">
    <property type="entry name" value="AMP-dep_synth/lig_dom"/>
</dbReference>
<evidence type="ECO:0000259" key="1">
    <source>
        <dbReference type="Pfam" id="PF00501"/>
    </source>
</evidence>
<dbReference type="PANTHER" id="PTHR36932:SF1">
    <property type="entry name" value="CAPSULAR POLYSACCHARIDE BIOSYNTHESIS PROTEIN"/>
    <property type="match status" value="1"/>
</dbReference>
<name>A0ABN1KJJ3_9BURK</name>
<dbReference type="InterPro" id="IPR042099">
    <property type="entry name" value="ANL_N_sf"/>
</dbReference>
<sequence>MSTTLSPEQQWRELTSPARLPGLTPSGEAMLRRLRAHPAAPVFRDFSGHRLTPAVQWAQRARHAFLRHAGVQPRVHGAPPAWLWPWWLRQQASVAAWPSLAALRHGWQALPTTSRADLQADLARHVPRHLQSPDLICFTTSGTTGHPIRVPSTPATAASYAALHERALALHGVRLQAGQGDVGVVLAGFQQRCFTYVSVNPLRGECGLAKINLHPGEWHHASDRATYLDAMAPELISGDPVSLDELATLAMQHRPQALLSTSMAMSDGQRNRLAARFGCPVVDVYSMNEAGPIAAFVQAAQGFVLLQPRLFVEILDEAGRALPPGELGEVTLSGGFNPCLPLLRYRTGDHARLVMTTLGPTLRDLQGRPPVRFLARSGAWVNNVELTQALRRFDLQRYALHQAANGGLCLRVAGPTSPELAPTIAGLLGDWPLTVLPLQAEDKVRQYTSELSPPSR</sequence>
<proteinExistence type="predicted"/>
<dbReference type="Pfam" id="PF00501">
    <property type="entry name" value="AMP-binding"/>
    <property type="match status" value="1"/>
</dbReference>
<protein>
    <recommendedName>
        <fullName evidence="1">AMP-dependent synthetase/ligase domain-containing protein</fullName>
    </recommendedName>
</protein>
<dbReference type="SUPFAM" id="SSF56801">
    <property type="entry name" value="Acetyl-CoA synthetase-like"/>
    <property type="match status" value="1"/>
</dbReference>
<reference evidence="2 3" key="1">
    <citation type="journal article" date="2019" name="Int. J. Syst. Evol. Microbiol.">
        <title>The Global Catalogue of Microorganisms (GCM) 10K type strain sequencing project: providing services to taxonomists for standard genome sequencing and annotation.</title>
        <authorList>
            <consortium name="The Broad Institute Genomics Platform"/>
            <consortium name="The Broad Institute Genome Sequencing Center for Infectious Disease"/>
            <person name="Wu L."/>
            <person name="Ma J."/>
        </authorList>
    </citation>
    <scope>NUCLEOTIDE SEQUENCE [LARGE SCALE GENOMIC DNA]</scope>
    <source>
        <strain evidence="2 3">JCM 15503</strain>
    </source>
</reference>
<keyword evidence="3" id="KW-1185">Reference proteome</keyword>
<accession>A0ABN1KJJ3</accession>
<dbReference type="EMBL" id="BAAAEW010000047">
    <property type="protein sequence ID" value="GAA0768754.1"/>
    <property type="molecule type" value="Genomic_DNA"/>
</dbReference>
<dbReference type="InterPro" id="IPR053158">
    <property type="entry name" value="CapK_Type1_Caps_Biosynth"/>
</dbReference>
<feature type="domain" description="AMP-dependent synthetase/ligase" evidence="1">
    <location>
        <begin position="124"/>
        <end position="334"/>
    </location>
</feature>
<dbReference type="Proteomes" id="UP001500279">
    <property type="component" value="Unassembled WGS sequence"/>
</dbReference>
<dbReference type="PANTHER" id="PTHR36932">
    <property type="entry name" value="CAPSULAR POLYSACCHARIDE BIOSYNTHESIS PROTEIN"/>
    <property type="match status" value="1"/>
</dbReference>
<comment type="caution">
    <text evidence="2">The sequence shown here is derived from an EMBL/GenBank/DDBJ whole genome shotgun (WGS) entry which is preliminary data.</text>
</comment>
<gene>
    <name evidence="2" type="ORF">GCM10009107_58870</name>
</gene>